<dbReference type="PANTHER" id="PTHR18849">
    <property type="entry name" value="LEUCINE RICH REPEAT PROTEIN"/>
    <property type="match status" value="1"/>
</dbReference>
<feature type="compositionally biased region" description="Basic and acidic residues" evidence="3">
    <location>
        <begin position="334"/>
        <end position="349"/>
    </location>
</feature>
<feature type="compositionally biased region" description="Low complexity" evidence="3">
    <location>
        <begin position="398"/>
        <end position="407"/>
    </location>
</feature>
<dbReference type="InterPro" id="IPR001611">
    <property type="entry name" value="Leu-rich_rpt"/>
</dbReference>
<dbReference type="EMBL" id="CDMZ01005879">
    <property type="protein sequence ID" value="CEM55471.1"/>
    <property type="molecule type" value="Genomic_DNA"/>
</dbReference>
<keyword evidence="2" id="KW-0677">Repeat</keyword>
<dbReference type="VEuPathDB" id="CryptoDB:Cvel_13565"/>
<evidence type="ECO:0000256" key="2">
    <source>
        <dbReference type="ARBA" id="ARBA00022737"/>
    </source>
</evidence>
<name>A0A0G4IDX7_9ALVE</name>
<dbReference type="GO" id="GO:0036158">
    <property type="term" value="P:outer dynein arm assembly"/>
    <property type="evidence" value="ECO:0007669"/>
    <property type="project" value="TreeGrafter"/>
</dbReference>
<dbReference type="GO" id="GO:0005737">
    <property type="term" value="C:cytoplasm"/>
    <property type="evidence" value="ECO:0007669"/>
    <property type="project" value="TreeGrafter"/>
</dbReference>
<gene>
    <name evidence="4" type="ORF">Cvel_13565</name>
</gene>
<dbReference type="AlphaFoldDB" id="A0A0G4IDX7"/>
<keyword evidence="1" id="KW-0433">Leucine-rich repeat</keyword>
<dbReference type="InterPro" id="IPR032675">
    <property type="entry name" value="LRR_dom_sf"/>
</dbReference>
<feature type="compositionally biased region" description="Low complexity" evidence="3">
    <location>
        <begin position="365"/>
        <end position="379"/>
    </location>
</feature>
<evidence type="ECO:0000256" key="1">
    <source>
        <dbReference type="ARBA" id="ARBA00022614"/>
    </source>
</evidence>
<accession>A0A0G4IDX7</accession>
<protein>
    <recommendedName>
        <fullName evidence="5">U2A'/phosphoprotein 32 family A C-terminal domain-containing protein</fullName>
    </recommendedName>
</protein>
<evidence type="ECO:0000256" key="3">
    <source>
        <dbReference type="SAM" id="MobiDB-lite"/>
    </source>
</evidence>
<evidence type="ECO:0008006" key="5">
    <source>
        <dbReference type="Google" id="ProtNLM"/>
    </source>
</evidence>
<reference evidence="4" key="1">
    <citation type="submission" date="2014-11" db="EMBL/GenBank/DDBJ databases">
        <authorList>
            <person name="Otto D Thomas"/>
            <person name="Naeem Raeece"/>
        </authorList>
    </citation>
    <scope>NUCLEOTIDE SEQUENCE</scope>
</reference>
<dbReference type="PROSITE" id="PS51450">
    <property type="entry name" value="LRR"/>
    <property type="match status" value="2"/>
</dbReference>
<evidence type="ECO:0000313" key="4">
    <source>
        <dbReference type="EMBL" id="CEM55471.1"/>
    </source>
</evidence>
<sequence>MADASADFLLALTAEFDLEALHHVDLKKCKLERLSGVHRLKNCRRINLSSNSLTRMECLPSLTSLNYLDLSFNQINRVDNLNSLISLETLKLKGNPIERLNDLSGLKEAPSLTVLFLQEADRSSPCPVCFNVDYQSTVLSLVKRLTCLDGKRRHLPSLEIPPEAFREPRLPTPEGGPWLGPEHLAALPDCGTEPDRAIGAGLENFSSLKWSFLELFDEGEGLLKTIRSNLFKEPSANKEIQDRGDDVKAIGGETKSLEGGAKLVENTADTRFLRKAEEEKEANAKAQSSSDHVETFSPPSQSNTETEKGEQPHGTTKLGDKTKTSSQNAPPNAEHPENMKMKEKEKEKTSSSSSGTVAARDRKSSLSVSSASASTAASSVPPHANNPNPPTQKEKAGGTRQTRQPRGGAHKEGREGPGGGGSRGPNRGQRASAAPN</sequence>
<feature type="region of interest" description="Disordered" evidence="3">
    <location>
        <begin position="277"/>
        <end position="436"/>
    </location>
</feature>
<proteinExistence type="predicted"/>
<dbReference type="Gene3D" id="3.80.10.10">
    <property type="entry name" value="Ribonuclease Inhibitor"/>
    <property type="match status" value="1"/>
</dbReference>
<dbReference type="SUPFAM" id="SSF52058">
    <property type="entry name" value="L domain-like"/>
    <property type="match status" value="1"/>
</dbReference>
<organism evidence="4">
    <name type="scientific">Chromera velia CCMP2878</name>
    <dbReference type="NCBI Taxonomy" id="1169474"/>
    <lineage>
        <taxon>Eukaryota</taxon>
        <taxon>Sar</taxon>
        <taxon>Alveolata</taxon>
        <taxon>Colpodellida</taxon>
        <taxon>Chromeraceae</taxon>
        <taxon>Chromera</taxon>
    </lineage>
</organism>
<dbReference type="PANTHER" id="PTHR18849:SF8">
    <property type="entry name" value="LEUCINE-RICH REPEAT-CONTAINING PROTEIN 61"/>
    <property type="match status" value="1"/>
</dbReference>